<dbReference type="EMBL" id="JASXSV010000003">
    <property type="protein sequence ID" value="MDP0588184.1"/>
    <property type="molecule type" value="Genomic_DNA"/>
</dbReference>
<dbReference type="PANTHER" id="PTHR39569">
    <property type="entry name" value="INORGANIC TRIPHOSPHATASE"/>
    <property type="match status" value="1"/>
</dbReference>
<dbReference type="Pfam" id="PF01928">
    <property type="entry name" value="CYTH"/>
    <property type="match status" value="1"/>
</dbReference>
<dbReference type="PANTHER" id="PTHR39569:SF1">
    <property type="entry name" value="INORGANIC TRIPHOSPHATASE"/>
    <property type="match status" value="1"/>
</dbReference>
<evidence type="ECO:0000313" key="3">
    <source>
        <dbReference type="Proteomes" id="UP001178148"/>
    </source>
</evidence>
<gene>
    <name evidence="2" type="ORF">QS748_02860</name>
</gene>
<reference evidence="2 3" key="1">
    <citation type="journal article" date="2023" name="bioRxiv">
        <title>An intranuclear bacterial parasite of deep-sea mussels expresses apoptosis inhibitors acquired from its host.</title>
        <authorList>
            <person name="Gonzalez Porras M.A."/>
            <person name="Assie A."/>
            <person name="Tietjen M."/>
            <person name="Violette M."/>
            <person name="Kleiner M."/>
            <person name="Gruber-Vodicka H."/>
            <person name="Dubilier N."/>
            <person name="Leisch N."/>
        </authorList>
    </citation>
    <scope>NUCLEOTIDE SEQUENCE [LARGE SCALE GENOMIC DNA]</scope>
    <source>
        <strain evidence="2">IAP13</strain>
    </source>
</reference>
<dbReference type="GO" id="GO:0046872">
    <property type="term" value="F:metal ion binding"/>
    <property type="evidence" value="ECO:0007669"/>
    <property type="project" value="TreeGrafter"/>
</dbReference>
<dbReference type="SUPFAM" id="SSF55154">
    <property type="entry name" value="CYTH-like phosphatases"/>
    <property type="match status" value="1"/>
</dbReference>
<protein>
    <submittedName>
        <fullName evidence="2">CYTH domain-containing protein</fullName>
    </submittedName>
</protein>
<keyword evidence="3" id="KW-1185">Reference proteome</keyword>
<dbReference type="InterPro" id="IPR023577">
    <property type="entry name" value="CYTH_domain"/>
</dbReference>
<dbReference type="Gene3D" id="2.40.320.10">
    <property type="entry name" value="Hypothetical Protein Pfu-838710-001"/>
    <property type="match status" value="1"/>
</dbReference>
<sequence length="213" mass="24433">MSQEIELKLSVPEGQTTLLEQLPFWNNYTSTNSIRFHLKNTYFDTPDLHLKKSHISLRIREKQGAFYQTLKTSGASKNGLTRRGEWEWPLGKYELDFSLLESLDLAPLKAIQFNKLIPLFKTDFQRICWNLAWIEPLAHIEAALDIGEVQAQGKKHPICELELELLEGDEAALMVVAKHLKQMINLTPCDKSKSSRGFELLRESLIESPKPSK</sequence>
<evidence type="ECO:0000313" key="2">
    <source>
        <dbReference type="EMBL" id="MDP0588184.1"/>
    </source>
</evidence>
<evidence type="ECO:0000259" key="1">
    <source>
        <dbReference type="PROSITE" id="PS51707"/>
    </source>
</evidence>
<accession>A0AA90NPP1</accession>
<name>A0AA90NPP1_9GAMM</name>
<dbReference type="CDD" id="cd07756">
    <property type="entry name" value="CYTH-like_Pase_CHAD"/>
    <property type="match status" value="1"/>
</dbReference>
<dbReference type="SMART" id="SM01118">
    <property type="entry name" value="CYTH"/>
    <property type="match status" value="1"/>
</dbReference>
<feature type="domain" description="CYTH" evidence="1">
    <location>
        <begin position="2"/>
        <end position="204"/>
    </location>
</feature>
<organism evidence="2 3">
    <name type="scientific">Candidatus Endonucleibacter bathymodioli</name>
    <dbReference type="NCBI Taxonomy" id="539814"/>
    <lineage>
        <taxon>Bacteria</taxon>
        <taxon>Pseudomonadati</taxon>
        <taxon>Pseudomonadota</taxon>
        <taxon>Gammaproteobacteria</taxon>
        <taxon>Oceanospirillales</taxon>
        <taxon>Endozoicomonadaceae</taxon>
        <taxon>Candidatus Endonucleibacter</taxon>
    </lineage>
</organism>
<dbReference type="AlphaFoldDB" id="A0AA90NPP1"/>
<dbReference type="Proteomes" id="UP001178148">
    <property type="component" value="Unassembled WGS sequence"/>
</dbReference>
<dbReference type="PROSITE" id="PS51707">
    <property type="entry name" value="CYTH"/>
    <property type="match status" value="1"/>
</dbReference>
<dbReference type="GO" id="GO:0050355">
    <property type="term" value="F:inorganic triphosphate phosphatase activity"/>
    <property type="evidence" value="ECO:0007669"/>
    <property type="project" value="InterPro"/>
</dbReference>
<proteinExistence type="predicted"/>
<dbReference type="InterPro" id="IPR033469">
    <property type="entry name" value="CYTH-like_dom_sf"/>
</dbReference>
<dbReference type="InterPro" id="IPR039013">
    <property type="entry name" value="YgiF"/>
</dbReference>
<comment type="caution">
    <text evidence="2">The sequence shown here is derived from an EMBL/GenBank/DDBJ whole genome shotgun (WGS) entry which is preliminary data.</text>
</comment>